<dbReference type="CDD" id="cd16416">
    <property type="entry name" value="HAD_BsYqeG-like"/>
    <property type="match status" value="1"/>
</dbReference>
<dbReference type="Proteomes" id="UP000502196">
    <property type="component" value="Chromosome"/>
</dbReference>
<accession>A0A6F9ECB5</accession>
<proteinExistence type="predicted"/>
<organism evidence="1 2">
    <name type="scientific">Kyrpidia spormannii</name>
    <dbReference type="NCBI Taxonomy" id="2055160"/>
    <lineage>
        <taxon>Bacteria</taxon>
        <taxon>Bacillati</taxon>
        <taxon>Bacillota</taxon>
        <taxon>Bacilli</taxon>
        <taxon>Bacillales</taxon>
        <taxon>Alicyclobacillaceae</taxon>
        <taxon>Kyrpidia</taxon>
    </lineage>
</organism>
<protein>
    <submittedName>
        <fullName evidence="1">Phosphatase (Active on GMP and Glc-6-P)</fullName>
        <ecNumber evidence="1">3.1.3.-</ecNumber>
    </submittedName>
</protein>
<dbReference type="InterPro" id="IPR036412">
    <property type="entry name" value="HAD-like_sf"/>
</dbReference>
<dbReference type="Gene3D" id="3.40.50.1000">
    <property type="entry name" value="HAD superfamily/HAD-like"/>
    <property type="match status" value="1"/>
</dbReference>
<dbReference type="InterPro" id="IPR006549">
    <property type="entry name" value="HAD-SF_hydro_IIIA"/>
</dbReference>
<dbReference type="SUPFAM" id="SSF56784">
    <property type="entry name" value="HAD-like"/>
    <property type="match status" value="1"/>
</dbReference>
<dbReference type="NCBIfam" id="TIGR01668">
    <property type="entry name" value="YqeG_hyp_ppase"/>
    <property type="match status" value="1"/>
</dbReference>
<dbReference type="EC" id="3.1.3.-" evidence="1"/>
<keyword evidence="1" id="KW-0378">Hydrolase</keyword>
<dbReference type="NCBIfam" id="TIGR01549">
    <property type="entry name" value="HAD-SF-IA-v1"/>
    <property type="match status" value="1"/>
</dbReference>
<dbReference type="NCBIfam" id="TIGR01662">
    <property type="entry name" value="HAD-SF-IIIA"/>
    <property type="match status" value="1"/>
</dbReference>
<dbReference type="InterPro" id="IPR006439">
    <property type="entry name" value="HAD-SF_hydro_IA"/>
</dbReference>
<evidence type="ECO:0000313" key="1">
    <source>
        <dbReference type="EMBL" id="CAB3393938.1"/>
    </source>
</evidence>
<reference evidence="1 2" key="1">
    <citation type="submission" date="2020-04" db="EMBL/GenBank/DDBJ databases">
        <authorList>
            <person name="Hogendoorn C."/>
        </authorList>
    </citation>
    <scope>NUCLEOTIDE SEQUENCE [LARGE SCALE GENOMIC DNA]</scope>
    <source>
        <strain evidence="1">COOX1</strain>
    </source>
</reference>
<dbReference type="PANTHER" id="PTHR19288:SF25">
    <property type="entry name" value="PHOSPHATIDYLGLYCEROPHOSPHATASE GEP4, MITOCHONDRIAL"/>
    <property type="match status" value="1"/>
</dbReference>
<dbReference type="InterPro" id="IPR010021">
    <property type="entry name" value="PGPP1/Gep4"/>
</dbReference>
<dbReference type="InterPro" id="IPR023214">
    <property type="entry name" value="HAD_sf"/>
</dbReference>
<evidence type="ECO:0000313" key="2">
    <source>
        <dbReference type="Proteomes" id="UP000502196"/>
    </source>
</evidence>
<dbReference type="PANTHER" id="PTHR19288">
    <property type="entry name" value="4-NITROPHENYLPHOSPHATASE-RELATED"/>
    <property type="match status" value="1"/>
</dbReference>
<dbReference type="EMBL" id="LR792683">
    <property type="protein sequence ID" value="CAB3393938.1"/>
    <property type="molecule type" value="Genomic_DNA"/>
</dbReference>
<gene>
    <name evidence="1" type="primary">yqeG</name>
    <name evidence="1" type="ORF">COOX1_2164</name>
</gene>
<name>A0A6F9ECB5_9BACL</name>
<dbReference type="Pfam" id="PF13242">
    <property type="entry name" value="Hydrolase_like"/>
    <property type="match status" value="1"/>
</dbReference>
<sequence length="189" mass="21447">MRWNDCDSRRGVEAVLRLFVPDVYVPSIYAVNAEALVRKGLLGVVTDLDNTLVAWNEPQAPDKLVHWLDDLRDRGLKVCIVSNNKEVRVRPFAEQLNIPALYEAGKPRMRAFMKALEITGTHPRQTAMIGDQLFTDIAGGNRMGMYTILVVPISDKEWVGTRVMRLVERRVLRFIAPSLHRISEGEHQG</sequence>
<dbReference type="GO" id="GO:0005737">
    <property type="term" value="C:cytoplasm"/>
    <property type="evidence" value="ECO:0007669"/>
    <property type="project" value="TreeGrafter"/>
</dbReference>
<dbReference type="AlphaFoldDB" id="A0A6F9ECB5"/>
<dbReference type="GO" id="GO:0008962">
    <property type="term" value="F:phosphatidylglycerophosphatase activity"/>
    <property type="evidence" value="ECO:0007669"/>
    <property type="project" value="InterPro"/>
</dbReference>
<dbReference type="Pfam" id="PF08282">
    <property type="entry name" value="Hydrolase_3"/>
    <property type="match status" value="1"/>
</dbReference>